<evidence type="ECO:0008006" key="3">
    <source>
        <dbReference type="Google" id="ProtNLM"/>
    </source>
</evidence>
<dbReference type="EMBL" id="JBEUOH010000013">
    <property type="protein sequence ID" value="KAL0880272.1"/>
    <property type="molecule type" value="Genomic_DNA"/>
</dbReference>
<accession>A0ABR3HUM5</accession>
<dbReference type="InterPro" id="IPR008042">
    <property type="entry name" value="Retrotrans_Pao"/>
</dbReference>
<name>A0ABR3HUM5_LOXSC</name>
<comment type="caution">
    <text evidence="1">The sequence shown here is derived from an EMBL/GenBank/DDBJ whole genome shotgun (WGS) entry which is preliminary data.</text>
</comment>
<keyword evidence="2" id="KW-1185">Reference proteome</keyword>
<sequence length="364" mass="41778">MYRQIKVDEADIDYLRILWRNGIDDEIKHYRMKRVTFGVACSPYLAVKTLQQVALDEGHNYPLAAEKIQNDYYMDDLMSGCETKEEGLKLYNEMNELLAKGGFYLQKWTSNDHELLKEMKVSEGEGKQDRKEEEEIKENLKIKTDEIVKIVGLTWNRSDDSFRYKVEMPALQEPATKRKIISDISRFYDPLGWAGPSIILSKSIIQKLWLAGLDWDDVVPSEILNEWLTYREELKVLSDITVPRWIGIRVGDDMELHGFCDASKDAYAAVIYCRVISSNGEIRVALISAKTKVAPVKQVSIPRLELCGAVLLTCLLTEVATVMKVDKSRLYAWTDSTVVLAWLNGHPNRWKVFVANRVSELFPS</sequence>
<dbReference type="SUPFAM" id="SSF56672">
    <property type="entry name" value="DNA/RNA polymerases"/>
    <property type="match status" value="1"/>
</dbReference>
<evidence type="ECO:0000313" key="1">
    <source>
        <dbReference type="EMBL" id="KAL0880272.1"/>
    </source>
</evidence>
<organism evidence="1 2">
    <name type="scientific">Loxostege sticticalis</name>
    <name type="common">Beet webworm moth</name>
    <dbReference type="NCBI Taxonomy" id="481309"/>
    <lineage>
        <taxon>Eukaryota</taxon>
        <taxon>Metazoa</taxon>
        <taxon>Ecdysozoa</taxon>
        <taxon>Arthropoda</taxon>
        <taxon>Hexapoda</taxon>
        <taxon>Insecta</taxon>
        <taxon>Pterygota</taxon>
        <taxon>Neoptera</taxon>
        <taxon>Endopterygota</taxon>
        <taxon>Lepidoptera</taxon>
        <taxon>Glossata</taxon>
        <taxon>Ditrysia</taxon>
        <taxon>Pyraloidea</taxon>
        <taxon>Crambidae</taxon>
        <taxon>Pyraustinae</taxon>
        <taxon>Loxostege</taxon>
    </lineage>
</organism>
<protein>
    <recommendedName>
        <fullName evidence="3">Reverse transcriptase domain-containing protein</fullName>
    </recommendedName>
</protein>
<dbReference type="PANTHER" id="PTHR47331:SF4">
    <property type="entry name" value="PEPTIDASE S1 DOMAIN-CONTAINING PROTEIN"/>
    <property type="match status" value="1"/>
</dbReference>
<dbReference type="InterPro" id="IPR043502">
    <property type="entry name" value="DNA/RNA_pol_sf"/>
</dbReference>
<evidence type="ECO:0000313" key="2">
    <source>
        <dbReference type="Proteomes" id="UP001549920"/>
    </source>
</evidence>
<proteinExistence type="predicted"/>
<gene>
    <name evidence="1" type="ORF">ABMA27_002729</name>
</gene>
<dbReference type="PANTHER" id="PTHR47331">
    <property type="entry name" value="PHD-TYPE DOMAIN-CONTAINING PROTEIN"/>
    <property type="match status" value="1"/>
</dbReference>
<reference evidence="1 2" key="1">
    <citation type="submission" date="2024-06" db="EMBL/GenBank/DDBJ databases">
        <title>A chromosome-level genome assembly of beet webworm, Loxostege sticticalis.</title>
        <authorList>
            <person name="Zhang Y."/>
        </authorList>
    </citation>
    <scope>NUCLEOTIDE SEQUENCE [LARGE SCALE GENOMIC DNA]</scope>
    <source>
        <strain evidence="1">AQ026</strain>
        <tissue evidence="1">Whole body</tissue>
    </source>
</reference>
<dbReference type="Pfam" id="PF05380">
    <property type="entry name" value="Peptidase_A17"/>
    <property type="match status" value="1"/>
</dbReference>
<dbReference type="Proteomes" id="UP001549920">
    <property type="component" value="Unassembled WGS sequence"/>
</dbReference>